<protein>
    <submittedName>
        <fullName evidence="1">PIG-L deacetylase family protein</fullName>
    </submittedName>
</protein>
<dbReference type="Gene3D" id="3.40.50.10320">
    <property type="entry name" value="LmbE-like"/>
    <property type="match status" value="1"/>
</dbReference>
<dbReference type="PANTHER" id="PTHR12993:SF29">
    <property type="entry name" value="BLR3841 PROTEIN"/>
    <property type="match status" value="1"/>
</dbReference>
<dbReference type="Proteomes" id="UP001596270">
    <property type="component" value="Unassembled WGS sequence"/>
</dbReference>
<accession>A0ABW1U5H1</accession>
<evidence type="ECO:0000313" key="2">
    <source>
        <dbReference type="Proteomes" id="UP001596270"/>
    </source>
</evidence>
<dbReference type="SUPFAM" id="SSF102588">
    <property type="entry name" value="LmbE-like"/>
    <property type="match status" value="1"/>
</dbReference>
<dbReference type="PANTHER" id="PTHR12993">
    <property type="entry name" value="N-ACETYLGLUCOSAMINYL-PHOSPHATIDYLINOSITOL DE-N-ACETYLASE-RELATED"/>
    <property type="match status" value="1"/>
</dbReference>
<sequence>MVAVNDRAIRDAGTPETSWQPWLNYQKIPLITLDALCPPASRLVVIAPHPDDEVLSCGGLLAMYSGHRSPLVVAVTDGEASHGITDVQAGARLGARRAEESYAGLRELDVMPSSVVRLGLPDGNIQRLIPVLEKRLHALLRPRDVVISTWHLDGHPDHEAVGEAASKAAASKGCRMLQAPVWMWHWANPGDNRIPWQKLIAFRLPFFASLAKRQALTRHRSQLETTALRANPILIPSIVDRAAREHEYFFIN</sequence>
<dbReference type="InterPro" id="IPR024078">
    <property type="entry name" value="LmbE-like_dom_sf"/>
</dbReference>
<dbReference type="RefSeq" id="WP_371434905.1">
    <property type="nucleotide sequence ID" value="NZ_JBHSRS010000084.1"/>
</dbReference>
<reference evidence="2" key="1">
    <citation type="journal article" date="2019" name="Int. J. Syst. Evol. Microbiol.">
        <title>The Global Catalogue of Microorganisms (GCM) 10K type strain sequencing project: providing services to taxonomists for standard genome sequencing and annotation.</title>
        <authorList>
            <consortium name="The Broad Institute Genomics Platform"/>
            <consortium name="The Broad Institute Genome Sequencing Center for Infectious Disease"/>
            <person name="Wu L."/>
            <person name="Ma J."/>
        </authorList>
    </citation>
    <scope>NUCLEOTIDE SEQUENCE [LARGE SCALE GENOMIC DNA]</scope>
    <source>
        <strain evidence="2">CCUG 39402</strain>
    </source>
</reference>
<proteinExistence type="predicted"/>
<dbReference type="EMBL" id="JBHSRS010000084">
    <property type="protein sequence ID" value="MFC6284823.1"/>
    <property type="molecule type" value="Genomic_DNA"/>
</dbReference>
<organism evidence="1 2">
    <name type="scientific">Polaromonas aquatica</name>
    <dbReference type="NCBI Taxonomy" id="332657"/>
    <lineage>
        <taxon>Bacteria</taxon>
        <taxon>Pseudomonadati</taxon>
        <taxon>Pseudomonadota</taxon>
        <taxon>Betaproteobacteria</taxon>
        <taxon>Burkholderiales</taxon>
        <taxon>Comamonadaceae</taxon>
        <taxon>Polaromonas</taxon>
    </lineage>
</organism>
<evidence type="ECO:0000313" key="1">
    <source>
        <dbReference type="EMBL" id="MFC6284823.1"/>
    </source>
</evidence>
<keyword evidence="2" id="KW-1185">Reference proteome</keyword>
<dbReference type="Pfam" id="PF02585">
    <property type="entry name" value="PIG-L"/>
    <property type="match status" value="1"/>
</dbReference>
<gene>
    <name evidence="1" type="ORF">ACFQND_26655</name>
</gene>
<name>A0ABW1U5H1_9BURK</name>
<comment type="caution">
    <text evidence="1">The sequence shown here is derived from an EMBL/GenBank/DDBJ whole genome shotgun (WGS) entry which is preliminary data.</text>
</comment>
<dbReference type="InterPro" id="IPR003737">
    <property type="entry name" value="GlcNAc_PI_deacetylase-related"/>
</dbReference>